<evidence type="ECO:0000313" key="6">
    <source>
        <dbReference type="Proteomes" id="UP000078356"/>
    </source>
</evidence>
<proteinExistence type="inferred from homology"/>
<dbReference type="GO" id="GO:0016887">
    <property type="term" value="F:ATP hydrolysis activity"/>
    <property type="evidence" value="ECO:0007669"/>
    <property type="project" value="InterPro"/>
</dbReference>
<name>A0A178LMF3_9PSED</name>
<dbReference type="PANTHER" id="PTHR42734:SF5">
    <property type="entry name" value="IRON TRANSPORT SYSTEM ATP-BINDING PROTEIN HI_0361-RELATED"/>
    <property type="match status" value="1"/>
</dbReference>
<dbReference type="InterPro" id="IPR050153">
    <property type="entry name" value="Metal_Ion_Import_ABC"/>
</dbReference>
<evidence type="ECO:0000256" key="2">
    <source>
        <dbReference type="ARBA" id="ARBA00022448"/>
    </source>
</evidence>
<dbReference type="InterPro" id="IPR017871">
    <property type="entry name" value="ABC_transporter-like_CS"/>
</dbReference>
<dbReference type="Pfam" id="PF00005">
    <property type="entry name" value="ABC_tran"/>
    <property type="match status" value="1"/>
</dbReference>
<dbReference type="CDD" id="cd03235">
    <property type="entry name" value="ABC_Metallic_Cations"/>
    <property type="match status" value="1"/>
</dbReference>
<dbReference type="SMART" id="SM00382">
    <property type="entry name" value="AAA"/>
    <property type="match status" value="1"/>
</dbReference>
<evidence type="ECO:0000256" key="1">
    <source>
        <dbReference type="ARBA" id="ARBA00005417"/>
    </source>
</evidence>
<evidence type="ECO:0000256" key="3">
    <source>
        <dbReference type="ARBA" id="ARBA00022741"/>
    </source>
</evidence>
<reference evidence="5 6" key="1">
    <citation type="submission" date="2016-04" db="EMBL/GenBank/DDBJ databases">
        <title>Draft Genome Sequences of Staphylococcus capitis Strain H36, S. capitis Strain H65, S. cohnii Strain H62, S. hominis Strain H69, Mycobacterium iranicum Strain H39, Plantibacter sp. Strain H53, Pseudomonas oryzihabitans Strain H72, and Microbacterium sp. Strain H83, isolated from residential settings.</title>
        <authorList>
            <person name="Lymperopoulou D."/>
            <person name="Adams R.I."/>
            <person name="Lindow S."/>
            <person name="Coil D.A."/>
            <person name="Jospin G."/>
            <person name="Eisen J.A."/>
        </authorList>
    </citation>
    <scope>NUCLEOTIDE SEQUENCE [LARGE SCALE GENOMIC DNA]</scope>
    <source>
        <strain evidence="5 6">H72</strain>
    </source>
</reference>
<dbReference type="InterPro" id="IPR027417">
    <property type="entry name" value="P-loop_NTPase"/>
</dbReference>
<evidence type="ECO:0000313" key="5">
    <source>
        <dbReference type="EMBL" id="OAN31496.1"/>
    </source>
</evidence>
<dbReference type="GO" id="GO:0005524">
    <property type="term" value="F:ATP binding"/>
    <property type="evidence" value="ECO:0007669"/>
    <property type="project" value="UniProtKB-KW"/>
</dbReference>
<keyword evidence="2" id="KW-0813">Transport</keyword>
<comment type="caution">
    <text evidence="5">The sequence shown here is derived from an EMBL/GenBank/DDBJ whole genome shotgun (WGS) entry which is preliminary data.</text>
</comment>
<comment type="similarity">
    <text evidence="1">Belongs to the ABC transporter superfamily.</text>
</comment>
<evidence type="ECO:0000256" key="4">
    <source>
        <dbReference type="ARBA" id="ARBA00022840"/>
    </source>
</evidence>
<accession>A0A178LMF3</accession>
<dbReference type="PROSITE" id="PS00211">
    <property type="entry name" value="ABC_TRANSPORTER_1"/>
    <property type="match status" value="1"/>
</dbReference>
<dbReference type="SUPFAM" id="SSF52540">
    <property type="entry name" value="P-loop containing nucleoside triphosphate hydrolases"/>
    <property type="match status" value="1"/>
</dbReference>
<dbReference type="PANTHER" id="PTHR42734">
    <property type="entry name" value="METAL TRANSPORT SYSTEM ATP-BINDING PROTEIN TM_0124-RELATED"/>
    <property type="match status" value="1"/>
</dbReference>
<gene>
    <name evidence="5" type="ORF">A4V15_12430</name>
</gene>
<dbReference type="AlphaFoldDB" id="A0A178LMF3"/>
<dbReference type="EMBL" id="LWCR01000004">
    <property type="protein sequence ID" value="OAN31496.1"/>
    <property type="molecule type" value="Genomic_DNA"/>
</dbReference>
<organism evidence="5 6">
    <name type="scientific">Pseudomonas oryzihabitans</name>
    <dbReference type="NCBI Taxonomy" id="47885"/>
    <lineage>
        <taxon>Bacteria</taxon>
        <taxon>Pseudomonadati</taxon>
        <taxon>Pseudomonadota</taxon>
        <taxon>Gammaproteobacteria</taxon>
        <taxon>Pseudomonadales</taxon>
        <taxon>Pseudomonadaceae</taxon>
        <taxon>Pseudomonas</taxon>
    </lineage>
</organism>
<dbReference type="PROSITE" id="PS50893">
    <property type="entry name" value="ABC_TRANSPORTER_2"/>
    <property type="match status" value="1"/>
</dbReference>
<protein>
    <submittedName>
        <fullName evidence="5">Manganese/iron transporter ATP-binding protein</fullName>
    </submittedName>
</protein>
<keyword evidence="4 5" id="KW-0067">ATP-binding</keyword>
<dbReference type="InterPro" id="IPR003593">
    <property type="entry name" value="AAA+_ATPase"/>
</dbReference>
<keyword evidence="3" id="KW-0547">Nucleotide-binding</keyword>
<dbReference type="RefSeq" id="WP_064307070.1">
    <property type="nucleotide sequence ID" value="NZ_LWCR01000004.1"/>
</dbReference>
<dbReference type="Gene3D" id="3.40.50.300">
    <property type="entry name" value="P-loop containing nucleotide triphosphate hydrolases"/>
    <property type="match status" value="1"/>
</dbReference>
<dbReference type="Proteomes" id="UP000078356">
    <property type="component" value="Unassembled WGS sequence"/>
</dbReference>
<dbReference type="InterPro" id="IPR003439">
    <property type="entry name" value="ABC_transporter-like_ATP-bd"/>
</dbReference>
<dbReference type="OrthoDB" id="9806726at2"/>
<dbReference type="FunFam" id="3.40.50.300:FF:000134">
    <property type="entry name" value="Iron-enterobactin ABC transporter ATP-binding protein"/>
    <property type="match status" value="1"/>
</dbReference>
<sequence>MIALDGVGVTYRNGHTALRDASLVVPGGSITALVGVNGSGKSTLFKAIMGFVPLRTGQVRVDDLPVAQALKRNLVAYVPQSEDVDWDFPVRVEDVVLMGRYGRMNFLRLARAADHQAVAAALARVGLTDLRKRQIGELSGGQKKRVFLARALAQDSRVILLDEPFTGVDATSERAIIELLQALRAEGRSMLVSTHDLASIERFCDRTVLLDRTVLAQGPTAEVFTRENLERTFGGALRLFEGGRQASQPPQWRERA</sequence>